<keyword evidence="2" id="KW-1185">Reference proteome</keyword>
<evidence type="ECO:0000313" key="2">
    <source>
        <dbReference type="Proteomes" id="UP000805193"/>
    </source>
</evidence>
<protein>
    <submittedName>
        <fullName evidence="1">Uncharacterized protein</fullName>
    </submittedName>
</protein>
<accession>A0AC60PMB6</accession>
<name>A0AC60PMB6_IXOPE</name>
<dbReference type="Proteomes" id="UP000805193">
    <property type="component" value="Unassembled WGS sequence"/>
</dbReference>
<proteinExistence type="predicted"/>
<comment type="caution">
    <text evidence="1">The sequence shown here is derived from an EMBL/GenBank/DDBJ whole genome shotgun (WGS) entry which is preliminary data.</text>
</comment>
<gene>
    <name evidence="1" type="ORF">HPB47_002466</name>
</gene>
<reference evidence="1 2" key="1">
    <citation type="journal article" date="2020" name="Cell">
        <title>Large-Scale Comparative Analyses of Tick Genomes Elucidate Their Genetic Diversity and Vector Capacities.</title>
        <authorList>
            <consortium name="Tick Genome and Microbiome Consortium (TIGMIC)"/>
            <person name="Jia N."/>
            <person name="Wang J."/>
            <person name="Shi W."/>
            <person name="Du L."/>
            <person name="Sun Y."/>
            <person name="Zhan W."/>
            <person name="Jiang J.F."/>
            <person name="Wang Q."/>
            <person name="Zhang B."/>
            <person name="Ji P."/>
            <person name="Bell-Sakyi L."/>
            <person name="Cui X.M."/>
            <person name="Yuan T.T."/>
            <person name="Jiang B.G."/>
            <person name="Yang W.F."/>
            <person name="Lam T.T."/>
            <person name="Chang Q.C."/>
            <person name="Ding S.J."/>
            <person name="Wang X.J."/>
            <person name="Zhu J.G."/>
            <person name="Ruan X.D."/>
            <person name="Zhao L."/>
            <person name="Wei J.T."/>
            <person name="Ye R.Z."/>
            <person name="Que T.C."/>
            <person name="Du C.H."/>
            <person name="Zhou Y.H."/>
            <person name="Cheng J.X."/>
            <person name="Dai P.F."/>
            <person name="Guo W.B."/>
            <person name="Han X.H."/>
            <person name="Huang E.J."/>
            <person name="Li L.F."/>
            <person name="Wei W."/>
            <person name="Gao Y.C."/>
            <person name="Liu J.Z."/>
            <person name="Shao H.Z."/>
            <person name="Wang X."/>
            <person name="Wang C.C."/>
            <person name="Yang T.C."/>
            <person name="Huo Q.B."/>
            <person name="Li W."/>
            <person name="Chen H.Y."/>
            <person name="Chen S.E."/>
            <person name="Zhou L.G."/>
            <person name="Ni X.B."/>
            <person name="Tian J.H."/>
            <person name="Sheng Y."/>
            <person name="Liu T."/>
            <person name="Pan Y.S."/>
            <person name="Xia L.Y."/>
            <person name="Li J."/>
            <person name="Zhao F."/>
            <person name="Cao W.C."/>
        </authorList>
    </citation>
    <scope>NUCLEOTIDE SEQUENCE [LARGE SCALE GENOMIC DNA]</scope>
    <source>
        <strain evidence="1">Iper-2018</strain>
    </source>
</reference>
<evidence type="ECO:0000313" key="1">
    <source>
        <dbReference type="EMBL" id="KAG0421638.1"/>
    </source>
</evidence>
<sequence>MGKKADTHHILSKPTQETDRYDGAWRGGRPRRRVITTPGTATDLRTSPAATNMNAVEMEATTGIETARALVQLGLTSAAAASQHDADGHVAGKERRQDGRSRAPPQGSRRAWRAPELPKEDVGKILRPKNGLELRRCSQAVLKDGVRCTAKINTEEAEEDTLRINPLRNPQQSCPLWEKIDQIMIGDQAHGINAYTTPPEGSAKGVIHNIPGTDSDEDITRSLQQAKSDDITGTEARDRSESSSRLPLHDVADDNGGATKGGHISRSNQRTGERGGQPLEPQVSTACSSHRKGKQDIAARRRDEVRGASTGAWMESRGRLQRPQSQQPK</sequence>
<organism evidence="1 2">
    <name type="scientific">Ixodes persulcatus</name>
    <name type="common">Taiga tick</name>
    <dbReference type="NCBI Taxonomy" id="34615"/>
    <lineage>
        <taxon>Eukaryota</taxon>
        <taxon>Metazoa</taxon>
        <taxon>Ecdysozoa</taxon>
        <taxon>Arthropoda</taxon>
        <taxon>Chelicerata</taxon>
        <taxon>Arachnida</taxon>
        <taxon>Acari</taxon>
        <taxon>Parasitiformes</taxon>
        <taxon>Ixodida</taxon>
        <taxon>Ixodoidea</taxon>
        <taxon>Ixodidae</taxon>
        <taxon>Ixodinae</taxon>
        <taxon>Ixodes</taxon>
    </lineage>
</organism>
<dbReference type="EMBL" id="JABSTQ010010338">
    <property type="protein sequence ID" value="KAG0421638.1"/>
    <property type="molecule type" value="Genomic_DNA"/>
</dbReference>